<evidence type="ECO:0000313" key="11">
    <source>
        <dbReference type="Proteomes" id="UP000449906"/>
    </source>
</evidence>
<reference evidence="10 11" key="1">
    <citation type="submission" date="2019-09" db="EMBL/GenBank/DDBJ databases">
        <title>Pimelobacter sp. isolated from Paulinella.</title>
        <authorList>
            <person name="Jeong S.E."/>
        </authorList>
    </citation>
    <scope>NUCLEOTIDE SEQUENCE [LARGE SCALE GENOMIC DNA]</scope>
    <source>
        <strain evidence="10 11">Pch-N</strain>
    </source>
</reference>
<comment type="caution">
    <text evidence="10">The sequence shown here is derived from an EMBL/GenBank/DDBJ whole genome shotgun (WGS) entry which is preliminary data.</text>
</comment>
<dbReference type="PANTHER" id="PTHR18964">
    <property type="entry name" value="ROK (REPRESSOR, ORF, KINASE) FAMILY"/>
    <property type="match status" value="1"/>
</dbReference>
<keyword evidence="7" id="KW-0067">ATP-binding</keyword>
<evidence type="ECO:0000256" key="4">
    <source>
        <dbReference type="ARBA" id="ARBA00022679"/>
    </source>
</evidence>
<evidence type="ECO:0000256" key="1">
    <source>
        <dbReference type="ARBA" id="ARBA00006479"/>
    </source>
</evidence>
<dbReference type="GO" id="GO:0004340">
    <property type="term" value="F:glucokinase activity"/>
    <property type="evidence" value="ECO:0007669"/>
    <property type="project" value="UniProtKB-EC"/>
</dbReference>
<dbReference type="GO" id="GO:0005737">
    <property type="term" value="C:cytoplasm"/>
    <property type="evidence" value="ECO:0007669"/>
    <property type="project" value="InterPro"/>
</dbReference>
<keyword evidence="5" id="KW-0547">Nucleotide-binding</keyword>
<evidence type="ECO:0000256" key="3">
    <source>
        <dbReference type="ARBA" id="ARBA00014701"/>
    </source>
</evidence>
<dbReference type="GO" id="GO:0006096">
    <property type="term" value="P:glycolytic process"/>
    <property type="evidence" value="ECO:0007669"/>
    <property type="project" value="InterPro"/>
</dbReference>
<dbReference type="AlphaFoldDB" id="A0A7J5DWB4"/>
<dbReference type="InterPro" id="IPR000600">
    <property type="entry name" value="ROK"/>
</dbReference>
<dbReference type="NCBIfam" id="TIGR00744">
    <property type="entry name" value="ROK_glcA_fam"/>
    <property type="match status" value="1"/>
</dbReference>
<dbReference type="EC" id="2.7.1.2" evidence="2"/>
<evidence type="ECO:0000256" key="6">
    <source>
        <dbReference type="ARBA" id="ARBA00022777"/>
    </source>
</evidence>
<protein>
    <recommendedName>
        <fullName evidence="3">Glucokinase</fullName>
        <ecNumber evidence="2">2.7.1.2</ecNumber>
    </recommendedName>
    <alternativeName>
        <fullName evidence="8">Glucose kinase</fullName>
    </alternativeName>
</protein>
<keyword evidence="6 10" id="KW-0418">Kinase</keyword>
<proteinExistence type="inferred from homology"/>
<dbReference type="Pfam" id="PF00480">
    <property type="entry name" value="ROK"/>
    <property type="match status" value="1"/>
</dbReference>
<evidence type="ECO:0000256" key="9">
    <source>
        <dbReference type="SAM" id="MobiDB-lite"/>
    </source>
</evidence>
<dbReference type="InterPro" id="IPR049874">
    <property type="entry name" value="ROK_cs"/>
</dbReference>
<keyword evidence="4 10" id="KW-0808">Transferase</keyword>
<dbReference type="InterPro" id="IPR043129">
    <property type="entry name" value="ATPase_NBD"/>
</dbReference>
<dbReference type="InterPro" id="IPR004654">
    <property type="entry name" value="ROK_glcA"/>
</dbReference>
<dbReference type="EMBL" id="WBVM01000002">
    <property type="protein sequence ID" value="KAB2809634.1"/>
    <property type="molecule type" value="Genomic_DNA"/>
</dbReference>
<comment type="similarity">
    <text evidence="1">Belongs to the ROK (NagC/XylR) family.</text>
</comment>
<sequence length="375" mass="36979">MPGGPRGAADLARGQGAPRGRRLVAAAGRRRPARDPAPAARQRLRCPARARGAAHRPRRRRAGPGTVTSDLTCGIDIGGTKIAGAVVDADGTVVAEGRVESPAADAGAIATTVAELVSDLAAGHPVRAVGVGAAGYVAADRSTVLFAPNIAWRNEPLGADLARRTGLPVVVENDANAAAWGEFRHGAGRDAEHQLMVTVGTGVGGGVVTGGLLLRGAYGVAAEIGHLCVVPDGLPCGCGNRGCLESYASGSALVRAAQAAPSPAVLAAAGGDPARITGPMVTAAAVAGDAGAAGLLAELGGWLGHGIASLVAVLDPEVVVVGGGVAAAGDLLLAPVREAFDRELTGRGFRPRAAIVPAVLGNRAGMIGAADLARG</sequence>
<dbReference type="PRINTS" id="PR00368">
    <property type="entry name" value="FADPNR"/>
</dbReference>
<dbReference type="PROSITE" id="PS01125">
    <property type="entry name" value="ROK"/>
    <property type="match status" value="1"/>
</dbReference>
<organism evidence="10 11">
    <name type="scientific">Nocardioides simplex</name>
    <name type="common">Arthrobacter simplex</name>
    <dbReference type="NCBI Taxonomy" id="2045"/>
    <lineage>
        <taxon>Bacteria</taxon>
        <taxon>Bacillati</taxon>
        <taxon>Actinomycetota</taxon>
        <taxon>Actinomycetes</taxon>
        <taxon>Propionibacteriales</taxon>
        <taxon>Nocardioidaceae</taxon>
        <taxon>Pimelobacter</taxon>
    </lineage>
</organism>
<evidence type="ECO:0000256" key="2">
    <source>
        <dbReference type="ARBA" id="ARBA00012323"/>
    </source>
</evidence>
<gene>
    <name evidence="10" type="ORF">F9L07_16825</name>
</gene>
<evidence type="ECO:0000256" key="7">
    <source>
        <dbReference type="ARBA" id="ARBA00022840"/>
    </source>
</evidence>
<feature type="region of interest" description="Disordered" evidence="9">
    <location>
        <begin position="1"/>
        <end position="67"/>
    </location>
</feature>
<dbReference type="Gene3D" id="3.30.420.40">
    <property type="match status" value="2"/>
</dbReference>
<dbReference type="SUPFAM" id="SSF53067">
    <property type="entry name" value="Actin-like ATPase domain"/>
    <property type="match status" value="1"/>
</dbReference>
<evidence type="ECO:0000313" key="10">
    <source>
        <dbReference type="EMBL" id="KAB2809634.1"/>
    </source>
</evidence>
<evidence type="ECO:0000256" key="8">
    <source>
        <dbReference type="ARBA" id="ARBA00032386"/>
    </source>
</evidence>
<name>A0A7J5DWB4_NOCSI</name>
<dbReference type="PANTHER" id="PTHR18964:SF173">
    <property type="entry name" value="GLUCOKINASE"/>
    <property type="match status" value="1"/>
</dbReference>
<dbReference type="Proteomes" id="UP000449906">
    <property type="component" value="Unassembled WGS sequence"/>
</dbReference>
<dbReference type="GO" id="GO:0005524">
    <property type="term" value="F:ATP binding"/>
    <property type="evidence" value="ECO:0007669"/>
    <property type="project" value="UniProtKB-KW"/>
</dbReference>
<accession>A0A7J5DWB4</accession>
<evidence type="ECO:0000256" key="5">
    <source>
        <dbReference type="ARBA" id="ARBA00022741"/>
    </source>
</evidence>
<feature type="compositionally biased region" description="Basic residues" evidence="9">
    <location>
        <begin position="42"/>
        <end position="62"/>
    </location>
</feature>